<evidence type="ECO:0000313" key="1">
    <source>
        <dbReference type="EMBL" id="MBN7795780.1"/>
    </source>
</evidence>
<protein>
    <submittedName>
        <fullName evidence="1">Uncharacterized protein</fullName>
    </submittedName>
</protein>
<evidence type="ECO:0000313" key="2">
    <source>
        <dbReference type="Proteomes" id="UP000664303"/>
    </source>
</evidence>
<gene>
    <name evidence="1" type="ORF">JYP50_04205</name>
</gene>
<dbReference type="EMBL" id="JAFKCZ010000003">
    <property type="protein sequence ID" value="MBN7795780.1"/>
    <property type="molecule type" value="Genomic_DNA"/>
</dbReference>
<accession>A0A939IKT8</accession>
<dbReference type="RefSeq" id="WP_206559225.1">
    <property type="nucleotide sequence ID" value="NZ_JAFKCZ010000003.1"/>
</dbReference>
<dbReference type="AlphaFoldDB" id="A0A939IKT8"/>
<sequence length="62" mass="6841">MLLFLLQQIFIFIVVAAYKSAGCVPVFAKTFKNNELKILEGTGFVRGTDSCYLFTPAFVTAS</sequence>
<keyword evidence="2" id="KW-1185">Reference proteome</keyword>
<organism evidence="1 2">
    <name type="scientific">Parahaliea mediterranea</name>
    <dbReference type="NCBI Taxonomy" id="651086"/>
    <lineage>
        <taxon>Bacteria</taxon>
        <taxon>Pseudomonadati</taxon>
        <taxon>Pseudomonadota</taxon>
        <taxon>Gammaproteobacteria</taxon>
        <taxon>Cellvibrionales</taxon>
        <taxon>Halieaceae</taxon>
        <taxon>Parahaliea</taxon>
    </lineage>
</organism>
<proteinExistence type="predicted"/>
<comment type="caution">
    <text evidence="1">The sequence shown here is derived from an EMBL/GenBank/DDBJ whole genome shotgun (WGS) entry which is preliminary data.</text>
</comment>
<name>A0A939IKT8_9GAMM</name>
<reference evidence="1" key="1">
    <citation type="submission" date="2021-02" db="EMBL/GenBank/DDBJ databases">
        <title>PHA producing bacteria isolated from coastal sediment in Guangdong, Shenzhen.</title>
        <authorList>
            <person name="Zheng W."/>
            <person name="Yu S."/>
            <person name="Huang Y."/>
        </authorList>
    </citation>
    <scope>NUCLEOTIDE SEQUENCE</scope>
    <source>
        <strain evidence="1">TN14-10</strain>
    </source>
</reference>
<dbReference type="Proteomes" id="UP000664303">
    <property type="component" value="Unassembled WGS sequence"/>
</dbReference>